<protein>
    <recommendedName>
        <fullName evidence="3">Zinc finger-XS domain-containing protein</fullName>
    </recommendedName>
</protein>
<organism evidence="2">
    <name type="scientific">Setaria italica</name>
    <name type="common">Foxtail millet</name>
    <name type="synonym">Panicum italicum</name>
    <dbReference type="NCBI Taxonomy" id="4555"/>
    <lineage>
        <taxon>Eukaryota</taxon>
        <taxon>Viridiplantae</taxon>
        <taxon>Streptophyta</taxon>
        <taxon>Embryophyta</taxon>
        <taxon>Tracheophyta</taxon>
        <taxon>Spermatophyta</taxon>
        <taxon>Magnoliopsida</taxon>
        <taxon>Liliopsida</taxon>
        <taxon>Poales</taxon>
        <taxon>Poaceae</taxon>
        <taxon>PACMAD clade</taxon>
        <taxon>Panicoideae</taxon>
        <taxon>Panicodae</taxon>
        <taxon>Paniceae</taxon>
        <taxon>Cenchrinae</taxon>
        <taxon>Setaria</taxon>
    </lineage>
</organism>
<dbReference type="AlphaFoldDB" id="A0A368PMK6"/>
<gene>
    <name evidence="2" type="ORF">SETIT_1G199500v2</name>
</gene>
<dbReference type="OrthoDB" id="720509at2759"/>
<feature type="compositionally biased region" description="Acidic residues" evidence="1">
    <location>
        <begin position="9"/>
        <end position="21"/>
    </location>
</feature>
<name>A0A368PMK6_SETIT</name>
<evidence type="ECO:0000256" key="1">
    <source>
        <dbReference type="SAM" id="MobiDB-lite"/>
    </source>
</evidence>
<evidence type="ECO:0008006" key="3">
    <source>
        <dbReference type="Google" id="ProtNLM"/>
    </source>
</evidence>
<feature type="region of interest" description="Disordered" evidence="1">
    <location>
        <begin position="1"/>
        <end position="30"/>
    </location>
</feature>
<evidence type="ECO:0000313" key="2">
    <source>
        <dbReference type="EMBL" id="RCV06889.1"/>
    </source>
</evidence>
<accession>A0A368PMK6</accession>
<reference evidence="2" key="1">
    <citation type="journal article" date="2012" name="Nat. Biotechnol.">
        <title>Reference genome sequence of the model plant Setaria.</title>
        <authorList>
            <person name="Bennetzen J.L."/>
            <person name="Schmutz J."/>
            <person name="Wang H."/>
            <person name="Percifield R."/>
            <person name="Hawkins J."/>
            <person name="Pontaroli A.C."/>
            <person name="Estep M."/>
            <person name="Feng L."/>
            <person name="Vaughn J.N."/>
            <person name="Grimwood J."/>
            <person name="Jenkins J."/>
            <person name="Barry K."/>
            <person name="Lindquist E."/>
            <person name="Hellsten U."/>
            <person name="Deshpande S."/>
            <person name="Wang X."/>
            <person name="Wu X."/>
            <person name="Mitros T."/>
            <person name="Triplett J."/>
            <person name="Yang X."/>
            <person name="Ye C.Y."/>
            <person name="Mauro-Herrera M."/>
            <person name="Wang L."/>
            <person name="Li P."/>
            <person name="Sharma M."/>
            <person name="Sharma R."/>
            <person name="Ronald P.C."/>
            <person name="Panaud O."/>
            <person name="Kellogg E.A."/>
            <person name="Brutnell T.P."/>
            <person name="Doust A.N."/>
            <person name="Tuskan G.A."/>
            <person name="Rokhsar D."/>
            <person name="Devos K.M."/>
        </authorList>
    </citation>
    <scope>NUCLEOTIDE SEQUENCE [LARGE SCALE GENOMIC DNA]</scope>
    <source>
        <strain evidence="2">Yugu1</strain>
    </source>
</reference>
<reference evidence="2" key="2">
    <citation type="submission" date="2015-07" db="EMBL/GenBank/DDBJ databases">
        <authorList>
            <person name="Noorani M."/>
        </authorList>
    </citation>
    <scope>NUCLEOTIDE SEQUENCE</scope>
    <source>
        <strain evidence="2">Yugu1</strain>
    </source>
</reference>
<proteinExistence type="predicted"/>
<sequence length="102" mass="11636">MVTLPADAFDFDSESQIETDSSDDRHRGYPMSFPRGDALRVFRHADNTFMCPVCPGRLQWWKILNEVKDHVMGMATSAPLKGKNKKNWCRHRVVARNEGSLG</sequence>
<dbReference type="EMBL" id="CM003528">
    <property type="protein sequence ID" value="RCV06889.1"/>
    <property type="molecule type" value="Genomic_DNA"/>
</dbReference>